<accession>A0A0F9L1F9</accession>
<name>A0A0F9L1F9_9ZZZZ</name>
<protein>
    <submittedName>
        <fullName evidence="1">Uncharacterized protein</fullName>
    </submittedName>
</protein>
<sequence>MHELVSATVDDYDLLQLEVISRDAYKLSQKAKLACKKSEKLDSDLMEAWKKYYEYGSYNGFESLVVSQQRLLSV</sequence>
<comment type="caution">
    <text evidence="1">The sequence shown here is derived from an EMBL/GenBank/DDBJ whole genome shotgun (WGS) entry which is preliminary data.</text>
</comment>
<gene>
    <name evidence="1" type="ORF">LCGC14_1266130</name>
</gene>
<dbReference type="EMBL" id="LAZR01007064">
    <property type="protein sequence ID" value="KKM87708.1"/>
    <property type="molecule type" value="Genomic_DNA"/>
</dbReference>
<proteinExistence type="predicted"/>
<reference evidence="1" key="1">
    <citation type="journal article" date="2015" name="Nature">
        <title>Complex archaea that bridge the gap between prokaryotes and eukaryotes.</title>
        <authorList>
            <person name="Spang A."/>
            <person name="Saw J.H."/>
            <person name="Jorgensen S.L."/>
            <person name="Zaremba-Niedzwiedzka K."/>
            <person name="Martijn J."/>
            <person name="Lind A.E."/>
            <person name="van Eijk R."/>
            <person name="Schleper C."/>
            <person name="Guy L."/>
            <person name="Ettema T.J."/>
        </authorList>
    </citation>
    <scope>NUCLEOTIDE SEQUENCE</scope>
</reference>
<organism evidence="1">
    <name type="scientific">marine sediment metagenome</name>
    <dbReference type="NCBI Taxonomy" id="412755"/>
    <lineage>
        <taxon>unclassified sequences</taxon>
        <taxon>metagenomes</taxon>
        <taxon>ecological metagenomes</taxon>
    </lineage>
</organism>
<evidence type="ECO:0000313" key="1">
    <source>
        <dbReference type="EMBL" id="KKM87708.1"/>
    </source>
</evidence>
<dbReference type="AlphaFoldDB" id="A0A0F9L1F9"/>